<dbReference type="Gene3D" id="3.10.100.10">
    <property type="entry name" value="Mannose-Binding Protein A, subunit A"/>
    <property type="match status" value="1"/>
</dbReference>
<dbReference type="Proteomes" id="UP000887577">
    <property type="component" value="Unplaced"/>
</dbReference>
<dbReference type="SUPFAM" id="SSF56436">
    <property type="entry name" value="C-type lectin-like"/>
    <property type="match status" value="1"/>
</dbReference>
<dbReference type="WBParaSite" id="PSU_v2.g8646.t1">
    <property type="protein sequence ID" value="PSU_v2.g8646.t1"/>
    <property type="gene ID" value="PSU_v2.g8646"/>
</dbReference>
<evidence type="ECO:0000313" key="3">
    <source>
        <dbReference type="Proteomes" id="UP000887577"/>
    </source>
</evidence>
<feature type="domain" description="C-type lectin" evidence="2">
    <location>
        <begin position="63"/>
        <end position="181"/>
    </location>
</feature>
<dbReference type="InterPro" id="IPR016187">
    <property type="entry name" value="CTDL_fold"/>
</dbReference>
<dbReference type="SMART" id="SM00034">
    <property type="entry name" value="CLECT"/>
    <property type="match status" value="1"/>
</dbReference>
<sequence>MYFLSLSGSPPTPQHFQSKGTFMTVRFLTDASFPAGGFTADFVSIDDSISKTHCPNGWIHDSSMNYCYKYFSTYLSWRNSSSSCKNQGAQLLAIHNSTQEFFIETIYKSQIGMQDSLVWIGLRYFKLENPSYWGWSDGTLLGYAKWLSDDNYNECGAIQVLRNQNGWKSVSCDAKLPYICYQKAVEF</sequence>
<dbReference type="InterPro" id="IPR050111">
    <property type="entry name" value="C-type_lectin/snaclec_domain"/>
</dbReference>
<organism evidence="3 4">
    <name type="scientific">Panagrolaimus superbus</name>
    <dbReference type="NCBI Taxonomy" id="310955"/>
    <lineage>
        <taxon>Eukaryota</taxon>
        <taxon>Metazoa</taxon>
        <taxon>Ecdysozoa</taxon>
        <taxon>Nematoda</taxon>
        <taxon>Chromadorea</taxon>
        <taxon>Rhabditida</taxon>
        <taxon>Tylenchina</taxon>
        <taxon>Panagrolaimomorpha</taxon>
        <taxon>Panagrolaimoidea</taxon>
        <taxon>Panagrolaimidae</taxon>
        <taxon>Panagrolaimus</taxon>
    </lineage>
</organism>
<keyword evidence="3" id="KW-1185">Reference proteome</keyword>
<dbReference type="PROSITE" id="PS00615">
    <property type="entry name" value="C_TYPE_LECTIN_1"/>
    <property type="match status" value="1"/>
</dbReference>
<dbReference type="InterPro" id="IPR018378">
    <property type="entry name" value="C-type_lectin_CS"/>
</dbReference>
<dbReference type="Pfam" id="PF00059">
    <property type="entry name" value="Lectin_C"/>
    <property type="match status" value="1"/>
</dbReference>
<keyword evidence="1" id="KW-1015">Disulfide bond</keyword>
<reference evidence="4" key="1">
    <citation type="submission" date="2022-11" db="UniProtKB">
        <authorList>
            <consortium name="WormBaseParasite"/>
        </authorList>
    </citation>
    <scope>IDENTIFICATION</scope>
</reference>
<evidence type="ECO:0000313" key="4">
    <source>
        <dbReference type="WBParaSite" id="PSU_v2.g8646.t1"/>
    </source>
</evidence>
<proteinExistence type="predicted"/>
<dbReference type="InterPro" id="IPR001304">
    <property type="entry name" value="C-type_lectin-like"/>
</dbReference>
<dbReference type="InterPro" id="IPR016186">
    <property type="entry name" value="C-type_lectin-like/link_sf"/>
</dbReference>
<name>A0A914ZEF0_9BILA</name>
<evidence type="ECO:0000256" key="1">
    <source>
        <dbReference type="ARBA" id="ARBA00023157"/>
    </source>
</evidence>
<accession>A0A914ZEF0</accession>
<dbReference type="PROSITE" id="PS50041">
    <property type="entry name" value="C_TYPE_LECTIN_2"/>
    <property type="match status" value="1"/>
</dbReference>
<evidence type="ECO:0000259" key="2">
    <source>
        <dbReference type="PROSITE" id="PS50041"/>
    </source>
</evidence>
<dbReference type="AlphaFoldDB" id="A0A914ZEF0"/>
<protein>
    <submittedName>
        <fullName evidence="4">C-type lectin domain-containing protein</fullName>
    </submittedName>
</protein>
<dbReference type="PANTHER" id="PTHR22803">
    <property type="entry name" value="MANNOSE, PHOSPHOLIPASE, LECTIN RECEPTOR RELATED"/>
    <property type="match status" value="1"/>
</dbReference>